<evidence type="ECO:0000256" key="1">
    <source>
        <dbReference type="SAM" id="MobiDB-lite"/>
    </source>
</evidence>
<feature type="region of interest" description="Disordered" evidence="1">
    <location>
        <begin position="64"/>
        <end position="104"/>
    </location>
</feature>
<feature type="transmembrane region" description="Helical" evidence="2">
    <location>
        <begin position="148"/>
        <end position="170"/>
    </location>
</feature>
<keyword evidence="2" id="KW-0812">Transmembrane</keyword>
<name>A0A0F9CAY3_9ZZZZ</name>
<sequence length="174" mass="18663">ITIDRDFFDATFQGVDDVFIIISDGGETNFEEIATTTQSRTLRIELPAGTDEVEIIGTEFVMPETTVPEPEPPEPEPEPPAPEEPEPPAPEEPETPSEPKTQCGPGTVLKDGVCVLEEKCGPGTILQDGVCVVSPSAKKTDVSIYRDFITGGGIALGIAFIMIIFFAIIARASR</sequence>
<dbReference type="AlphaFoldDB" id="A0A0F9CAY3"/>
<keyword evidence="2" id="KW-1133">Transmembrane helix</keyword>
<accession>A0A0F9CAY3</accession>
<reference evidence="3" key="1">
    <citation type="journal article" date="2015" name="Nature">
        <title>Complex archaea that bridge the gap between prokaryotes and eukaryotes.</title>
        <authorList>
            <person name="Spang A."/>
            <person name="Saw J.H."/>
            <person name="Jorgensen S.L."/>
            <person name="Zaremba-Niedzwiedzka K."/>
            <person name="Martijn J."/>
            <person name="Lind A.E."/>
            <person name="van Eijk R."/>
            <person name="Schleper C."/>
            <person name="Guy L."/>
            <person name="Ettema T.J."/>
        </authorList>
    </citation>
    <scope>NUCLEOTIDE SEQUENCE</scope>
</reference>
<gene>
    <name evidence="3" type="ORF">LCGC14_2632220</name>
</gene>
<keyword evidence="2" id="KW-0472">Membrane</keyword>
<evidence type="ECO:0000256" key="2">
    <source>
        <dbReference type="SAM" id="Phobius"/>
    </source>
</evidence>
<evidence type="ECO:0000313" key="3">
    <source>
        <dbReference type="EMBL" id="KKK99489.1"/>
    </source>
</evidence>
<organism evidence="3">
    <name type="scientific">marine sediment metagenome</name>
    <dbReference type="NCBI Taxonomy" id="412755"/>
    <lineage>
        <taxon>unclassified sequences</taxon>
        <taxon>metagenomes</taxon>
        <taxon>ecological metagenomes</taxon>
    </lineage>
</organism>
<dbReference type="EMBL" id="LAZR01045183">
    <property type="protein sequence ID" value="KKK99489.1"/>
    <property type="molecule type" value="Genomic_DNA"/>
</dbReference>
<feature type="compositionally biased region" description="Acidic residues" evidence="1">
    <location>
        <begin position="71"/>
        <end position="95"/>
    </location>
</feature>
<protein>
    <submittedName>
        <fullName evidence="3">Uncharacterized protein</fullName>
    </submittedName>
</protein>
<comment type="caution">
    <text evidence="3">The sequence shown here is derived from an EMBL/GenBank/DDBJ whole genome shotgun (WGS) entry which is preliminary data.</text>
</comment>
<proteinExistence type="predicted"/>
<feature type="non-terminal residue" evidence="3">
    <location>
        <position position="1"/>
    </location>
</feature>